<evidence type="ECO:0000313" key="2">
    <source>
        <dbReference type="EMBL" id="KAK7250182.1"/>
    </source>
</evidence>
<feature type="compositionally biased region" description="Basic and acidic residues" evidence="1">
    <location>
        <begin position="32"/>
        <end position="41"/>
    </location>
</feature>
<feature type="compositionally biased region" description="Basic residues" evidence="1">
    <location>
        <begin position="93"/>
        <end position="109"/>
    </location>
</feature>
<dbReference type="Proteomes" id="UP001363151">
    <property type="component" value="Unassembled WGS sequence"/>
</dbReference>
<feature type="region of interest" description="Disordered" evidence="1">
    <location>
        <begin position="23"/>
        <end position="150"/>
    </location>
</feature>
<evidence type="ECO:0000256" key="1">
    <source>
        <dbReference type="SAM" id="MobiDB-lite"/>
    </source>
</evidence>
<proteinExistence type="predicted"/>
<feature type="compositionally biased region" description="Low complexity" evidence="1">
    <location>
        <begin position="80"/>
        <end position="92"/>
    </location>
</feature>
<dbReference type="EMBL" id="JBBJCI010000038">
    <property type="protein sequence ID" value="KAK7250182.1"/>
    <property type="molecule type" value="Genomic_DNA"/>
</dbReference>
<evidence type="ECO:0000313" key="3">
    <source>
        <dbReference type="Proteomes" id="UP001363151"/>
    </source>
</evidence>
<reference evidence="2 3" key="1">
    <citation type="submission" date="2024-03" db="EMBL/GenBank/DDBJ databases">
        <title>Aureococcus anophagefferens CCMP1851 and Kratosvirus quantuckense: Draft genome of a second virus-susceptible host strain in the model system.</title>
        <authorList>
            <person name="Chase E."/>
            <person name="Truchon A.R."/>
            <person name="Schepens W."/>
            <person name="Wilhelm S.W."/>
        </authorList>
    </citation>
    <scope>NUCLEOTIDE SEQUENCE [LARGE SCALE GENOMIC DNA]</scope>
    <source>
        <strain evidence="2 3">CCMP1851</strain>
    </source>
</reference>
<dbReference type="Gene3D" id="3.30.40.10">
    <property type="entry name" value="Zinc/RING finger domain, C3HC4 (zinc finger)"/>
    <property type="match status" value="1"/>
</dbReference>
<keyword evidence="3" id="KW-1185">Reference proteome</keyword>
<dbReference type="SUPFAM" id="SSF57850">
    <property type="entry name" value="RING/U-box"/>
    <property type="match status" value="1"/>
</dbReference>
<sequence length="259" mass="28328">MFHRHLQLHDGVPVKGSRAWTIVHGAVKRRDRKGDDDRDGKSGSPPRSSLGSPPPRVGPSTPAASPVDWESRSPSDSRELAGALSKALLGATRARRRRRSSRRRPRRSATRSGPPGRRASRRRPRRPRRSLGAWRRRRGRRVPPLRSGGAPVYPALAPAAKQPPPPDDDLCCALTGALMDEPVRVPDAARAVDKAALLDHVAEFRRWPVTGAAFDGGDVDLLPVDEALARRIAHFKFASLVATHPILAPEPRRATTRAS</sequence>
<organism evidence="2 3">
    <name type="scientific">Aureococcus anophagefferens</name>
    <name type="common">Harmful bloom alga</name>
    <dbReference type="NCBI Taxonomy" id="44056"/>
    <lineage>
        <taxon>Eukaryota</taxon>
        <taxon>Sar</taxon>
        <taxon>Stramenopiles</taxon>
        <taxon>Ochrophyta</taxon>
        <taxon>Pelagophyceae</taxon>
        <taxon>Pelagomonadales</taxon>
        <taxon>Pelagomonadaceae</taxon>
        <taxon>Aureococcus</taxon>
    </lineage>
</organism>
<name>A0ABR1GA42_AURAN</name>
<evidence type="ECO:0008006" key="4">
    <source>
        <dbReference type="Google" id="ProtNLM"/>
    </source>
</evidence>
<gene>
    <name evidence="2" type="ORF">SO694_00006617</name>
</gene>
<feature type="compositionally biased region" description="Basic and acidic residues" evidence="1">
    <location>
        <begin position="69"/>
        <end position="79"/>
    </location>
</feature>
<accession>A0ABR1GA42</accession>
<protein>
    <recommendedName>
        <fullName evidence="4">U-box domain-containing protein</fullName>
    </recommendedName>
</protein>
<feature type="compositionally biased region" description="Basic residues" evidence="1">
    <location>
        <begin position="118"/>
        <end position="143"/>
    </location>
</feature>
<feature type="compositionally biased region" description="Low complexity" evidence="1">
    <location>
        <begin position="42"/>
        <end position="51"/>
    </location>
</feature>
<dbReference type="InterPro" id="IPR013083">
    <property type="entry name" value="Znf_RING/FYVE/PHD"/>
</dbReference>
<comment type="caution">
    <text evidence="2">The sequence shown here is derived from an EMBL/GenBank/DDBJ whole genome shotgun (WGS) entry which is preliminary data.</text>
</comment>